<protein>
    <submittedName>
        <fullName evidence="1">Uncharacterized protein</fullName>
    </submittedName>
</protein>
<proteinExistence type="predicted"/>
<reference evidence="1" key="1">
    <citation type="submission" date="2020-05" db="EMBL/GenBank/DDBJ databases">
        <authorList>
            <person name="Chiriac C."/>
            <person name="Salcher M."/>
            <person name="Ghai R."/>
            <person name="Kavagutti S V."/>
        </authorList>
    </citation>
    <scope>NUCLEOTIDE SEQUENCE</scope>
</reference>
<name>A0A6J7WVZ8_9CAUD</name>
<organism evidence="1">
    <name type="scientific">uncultured Caudovirales phage</name>
    <dbReference type="NCBI Taxonomy" id="2100421"/>
    <lineage>
        <taxon>Viruses</taxon>
        <taxon>Duplodnaviria</taxon>
        <taxon>Heunggongvirae</taxon>
        <taxon>Uroviricota</taxon>
        <taxon>Caudoviricetes</taxon>
        <taxon>Peduoviridae</taxon>
        <taxon>Maltschvirus</taxon>
        <taxon>Maltschvirus maltsch</taxon>
    </lineage>
</organism>
<accession>A0A6J7WVZ8</accession>
<sequence length="88" mass="10310">MEPEAAAAEIREAERTIAFLRTEKEMLQTYVDEWTHRFQIMQSSRNRWRSCAMELADTLYKRLPNLPDLDSFYQLLNDPLDGAGITND</sequence>
<gene>
    <name evidence="1" type="ORF">UFOVP363_18</name>
</gene>
<evidence type="ECO:0000313" key="1">
    <source>
        <dbReference type="EMBL" id="CAB5222161.1"/>
    </source>
</evidence>
<dbReference type="EMBL" id="LR798298">
    <property type="protein sequence ID" value="CAB5222161.1"/>
    <property type="molecule type" value="Genomic_DNA"/>
</dbReference>